<proteinExistence type="predicted"/>
<dbReference type="InterPro" id="IPR019660">
    <property type="entry name" value="Put_sensory_transdc_reg_YbjN"/>
</dbReference>
<comment type="caution">
    <text evidence="1">The sequence shown here is derived from an EMBL/GenBank/DDBJ whole genome shotgun (WGS) entry which is preliminary data.</text>
</comment>
<name>A0A8J2VNA9_9RHOB</name>
<reference evidence="1" key="2">
    <citation type="submission" date="2020-09" db="EMBL/GenBank/DDBJ databases">
        <authorList>
            <person name="Sun Q."/>
            <person name="Sedlacek I."/>
        </authorList>
    </citation>
    <scope>NUCLEOTIDE SEQUENCE</scope>
    <source>
        <strain evidence="1">CCM 7684</strain>
    </source>
</reference>
<dbReference type="Pfam" id="PF10722">
    <property type="entry name" value="YbjN"/>
    <property type="match status" value="1"/>
</dbReference>
<reference evidence="1" key="1">
    <citation type="journal article" date="2014" name="Int. J. Syst. Evol. Microbiol.">
        <title>Complete genome sequence of Corynebacterium casei LMG S-19264T (=DSM 44701T), isolated from a smear-ripened cheese.</title>
        <authorList>
            <consortium name="US DOE Joint Genome Institute (JGI-PGF)"/>
            <person name="Walter F."/>
            <person name="Albersmeier A."/>
            <person name="Kalinowski J."/>
            <person name="Ruckert C."/>
        </authorList>
    </citation>
    <scope>NUCLEOTIDE SEQUENCE</scope>
    <source>
        <strain evidence="1">CCM 7684</strain>
    </source>
</reference>
<accession>A0A8J2VNA9</accession>
<organism evidence="1 2">
    <name type="scientific">Agaricicola taiwanensis</name>
    <dbReference type="NCBI Taxonomy" id="591372"/>
    <lineage>
        <taxon>Bacteria</taxon>
        <taxon>Pseudomonadati</taxon>
        <taxon>Pseudomonadota</taxon>
        <taxon>Alphaproteobacteria</taxon>
        <taxon>Rhodobacterales</taxon>
        <taxon>Paracoccaceae</taxon>
        <taxon>Agaricicola</taxon>
    </lineage>
</organism>
<protein>
    <recommendedName>
        <fullName evidence="3">YbjN domain-containing protein</fullName>
    </recommendedName>
</protein>
<keyword evidence="2" id="KW-1185">Reference proteome</keyword>
<evidence type="ECO:0000313" key="1">
    <source>
        <dbReference type="EMBL" id="GGE40167.1"/>
    </source>
</evidence>
<dbReference type="Proteomes" id="UP000602745">
    <property type="component" value="Unassembled WGS sequence"/>
</dbReference>
<dbReference type="RefSeq" id="WP_188409311.1">
    <property type="nucleotide sequence ID" value="NZ_BMCP01000002.1"/>
</dbReference>
<dbReference type="AlphaFoldDB" id="A0A8J2VNA9"/>
<evidence type="ECO:0000313" key="2">
    <source>
        <dbReference type="Proteomes" id="UP000602745"/>
    </source>
</evidence>
<evidence type="ECO:0008006" key="3">
    <source>
        <dbReference type="Google" id="ProtNLM"/>
    </source>
</evidence>
<dbReference type="CDD" id="cd17033">
    <property type="entry name" value="DR1245-like"/>
    <property type="match status" value="1"/>
</dbReference>
<gene>
    <name evidence="1" type="ORF">GCM10007276_16840</name>
</gene>
<sequence>MAHIDVDIDRLANPVDTIEQLATINDWSFERSGEDDIAISVSGTWADYSVSISWMDDVESLHIACSFDLKVPDNRQVEVLRLLNRINEGMWIGHFDIWSEQGSVMYRHSLLLSGGAEANDRQCEALLETALEACERHYQAFQFVVWAGKTTDEALAAVLFDTMGEA</sequence>
<dbReference type="EMBL" id="BMCP01000002">
    <property type="protein sequence ID" value="GGE40167.1"/>
    <property type="molecule type" value="Genomic_DNA"/>
</dbReference>